<reference evidence="8" key="3">
    <citation type="submission" date="2025-09" db="UniProtKB">
        <authorList>
            <consortium name="Ensembl"/>
        </authorList>
    </citation>
    <scope>IDENTIFICATION</scope>
</reference>
<evidence type="ECO:0000256" key="4">
    <source>
        <dbReference type="ARBA" id="ARBA00022737"/>
    </source>
</evidence>
<protein>
    <submittedName>
        <fullName evidence="8">Nucleotide binding oligomerization domain containing 2</fullName>
    </submittedName>
</protein>
<proteinExistence type="predicted"/>
<dbReference type="EMBL" id="AFYH01129039">
    <property type="status" value="NOT_ANNOTATED_CDS"/>
    <property type="molecule type" value="Genomic_DNA"/>
</dbReference>
<evidence type="ECO:0000313" key="8">
    <source>
        <dbReference type="Ensembl" id="ENSLACP00000011767.1"/>
    </source>
</evidence>
<evidence type="ECO:0000256" key="5">
    <source>
        <dbReference type="ARBA" id="ARBA00022741"/>
    </source>
</evidence>
<keyword evidence="5" id="KW-0547">Nucleotide-binding</keyword>
<dbReference type="OMA" id="HCCWPDA"/>
<reference evidence="9" key="1">
    <citation type="submission" date="2011-08" db="EMBL/GenBank/DDBJ databases">
        <title>The draft genome of Latimeria chalumnae.</title>
        <authorList>
            <person name="Di Palma F."/>
            <person name="Alfoldi J."/>
            <person name="Johnson J."/>
            <person name="Berlin A."/>
            <person name="Gnerre S."/>
            <person name="Jaffe D."/>
            <person name="MacCallum I."/>
            <person name="Young S."/>
            <person name="Walker B.J."/>
            <person name="Lander E."/>
            <person name="Lindblad-Toh K."/>
        </authorList>
    </citation>
    <scope>NUCLEOTIDE SEQUENCE [LARGE SCALE GENOMIC DNA]</scope>
    <source>
        <strain evidence="9">Wild caught</strain>
    </source>
</reference>
<dbReference type="Pfam" id="PF17776">
    <property type="entry name" value="NLRC4_HD2"/>
    <property type="match status" value="1"/>
</dbReference>
<dbReference type="GO" id="GO:0043122">
    <property type="term" value="P:regulation of canonical NF-kappaB signal transduction"/>
    <property type="evidence" value="ECO:0007669"/>
    <property type="project" value="Ensembl"/>
</dbReference>
<dbReference type="Gene3D" id="3.80.10.10">
    <property type="entry name" value="Ribonuclease Inhibitor"/>
    <property type="match status" value="1"/>
</dbReference>
<dbReference type="InterPro" id="IPR007111">
    <property type="entry name" value="NACHT_NTPase"/>
</dbReference>
<dbReference type="Pfam" id="PF13516">
    <property type="entry name" value="LRR_6"/>
    <property type="match status" value="4"/>
</dbReference>
<dbReference type="AlphaFoldDB" id="H3AQ46"/>
<keyword evidence="6" id="KW-0067">ATP-binding</keyword>
<evidence type="ECO:0000256" key="6">
    <source>
        <dbReference type="ARBA" id="ARBA00022840"/>
    </source>
</evidence>
<comment type="subcellular location">
    <subcellularLocation>
        <location evidence="1">Cytoplasm</location>
    </subcellularLocation>
</comment>
<dbReference type="Ensembl" id="ENSLACT00000011857.1">
    <property type="protein sequence ID" value="ENSLACP00000011767.1"/>
    <property type="gene ID" value="ENSLACG00000010359.1"/>
</dbReference>
<dbReference type="EMBL" id="AFYH01129038">
    <property type="status" value="NOT_ANNOTATED_CDS"/>
    <property type="molecule type" value="Genomic_DNA"/>
</dbReference>
<dbReference type="GO" id="GO:0060333">
    <property type="term" value="P:type II interferon-mediated signaling pathway"/>
    <property type="evidence" value="ECO:0007669"/>
    <property type="project" value="Ensembl"/>
</dbReference>
<dbReference type="Pfam" id="PF05729">
    <property type="entry name" value="NACHT"/>
    <property type="match status" value="1"/>
</dbReference>
<dbReference type="GO" id="GO:0005524">
    <property type="term" value="F:ATP binding"/>
    <property type="evidence" value="ECO:0007669"/>
    <property type="project" value="UniProtKB-KW"/>
</dbReference>
<evidence type="ECO:0000259" key="7">
    <source>
        <dbReference type="PROSITE" id="PS50837"/>
    </source>
</evidence>
<sequence>KARRILDLIKSKGEDAAHYLLQCVEHLGTPPAKVHEDSARLRYQKKLKSVMSTQSRLLSTYDGTENITLEDIYTNGVLEIPKNTTDSSCKQSSLELTDLFTCDGATNEDADTLLISGEAGSGKSTLLQQVHRLWGTSRVFQNFMFVFPFSCRRLSFIEKQVSLKSLLFEQCCWPDDQQEEIFQFILHHPEETLLTFDGLDEFKFRFTDLERHCSPTNSTSVQKIFFNLIQGNLMKNARKLVTSRPDAVTPVLKKYVQKEISLKGFSQTGIETFMKKYFRDPAMAERIILFVKTSPALHGLCHVPVYCWIVSKCHRELMQNSINFPQTMTDVYVLIFHHFLLHSVSNRQCATDLLQSKASMIQHLGKLALDGLVSCSYVFSERQLNEANLQKEDISAGFLVLNQSISQKSDDLSKHYEFLHITVQCFFAALYMAVNSNIGQSAIYSLFKYRKKTSLVITCMKPCFLSTEEHEGRIDKQLQNAERPNQEMTASFFAGLLSQRHKSFLGELCQDKDLIKKYEDAKKCLENGMQKHFHSIPTAVLEEKKSMHAMPEFVWLIKCIYEMQSEKLAKDAVSKLEVEHIKLTYCDIGPAECTALAYVLQHLRNAVGLQLDYNSVGDVGVEQLLPCLDVCQAIYLRNNNISDDGISKLVAKALHCQNFQKIALFNNRLTDGCTHCFADLLRTKKNFLALRLGNNHITAAGAEELAGGLKESNSIQFLGLWGNSIEDRGACAIAEALQNNKSLIWLSLVGNNIGSSGAQALALMIEMNRTLEDLCLEENRLKDQDVWYFAEALKKNSTLKVLKLANNKITKQGIQCLLEALKQNSTITSIWLRGNELTVSEAEEYSAMDTRLTF</sequence>
<dbReference type="FunFam" id="3.80.10.10:FF:000239">
    <property type="entry name" value="Nucleotide-binding oligomerization domain-containing 2"/>
    <property type="match status" value="1"/>
</dbReference>
<dbReference type="GO" id="GO:0005737">
    <property type="term" value="C:cytoplasm"/>
    <property type="evidence" value="ECO:0007669"/>
    <property type="project" value="UniProtKB-SubCell"/>
</dbReference>
<evidence type="ECO:0000256" key="3">
    <source>
        <dbReference type="ARBA" id="ARBA00022614"/>
    </source>
</evidence>
<dbReference type="InterPro" id="IPR051261">
    <property type="entry name" value="NLR"/>
</dbReference>
<dbReference type="Pfam" id="PF17779">
    <property type="entry name" value="WHD_NOD2"/>
    <property type="match status" value="1"/>
</dbReference>
<dbReference type="SUPFAM" id="SSF52047">
    <property type="entry name" value="RNI-like"/>
    <property type="match status" value="1"/>
</dbReference>
<dbReference type="Proteomes" id="UP000008672">
    <property type="component" value="Unassembled WGS sequence"/>
</dbReference>
<dbReference type="SMART" id="SM00368">
    <property type="entry name" value="LRR_RI"/>
    <property type="match status" value="7"/>
</dbReference>
<gene>
    <name evidence="8" type="primary">NOD2</name>
</gene>
<keyword evidence="9" id="KW-1185">Reference proteome</keyword>
<dbReference type="GO" id="GO:0006355">
    <property type="term" value="P:regulation of DNA-templated transcription"/>
    <property type="evidence" value="ECO:0007669"/>
    <property type="project" value="Ensembl"/>
</dbReference>
<accession>H3AQ46</accession>
<dbReference type="InParanoid" id="H3AQ46"/>
<dbReference type="InterPro" id="IPR032675">
    <property type="entry name" value="LRR_dom_sf"/>
</dbReference>
<dbReference type="PANTHER" id="PTHR24106">
    <property type="entry name" value="NACHT, LRR AND CARD DOMAINS-CONTAINING"/>
    <property type="match status" value="1"/>
</dbReference>
<dbReference type="GO" id="GO:0042742">
    <property type="term" value="P:defense response to bacterium"/>
    <property type="evidence" value="ECO:0007669"/>
    <property type="project" value="Ensembl"/>
</dbReference>
<dbReference type="STRING" id="7897.ENSLACP00000011767"/>
<keyword evidence="2" id="KW-0963">Cytoplasm</keyword>
<evidence type="ECO:0000256" key="1">
    <source>
        <dbReference type="ARBA" id="ARBA00004496"/>
    </source>
</evidence>
<name>H3AQ46_LATCH</name>
<reference evidence="8" key="2">
    <citation type="submission" date="2025-08" db="UniProtKB">
        <authorList>
            <consortium name="Ensembl"/>
        </authorList>
    </citation>
    <scope>IDENTIFICATION</scope>
</reference>
<dbReference type="HOGENOM" id="CLU_011291_1_0_1"/>
<dbReference type="Bgee" id="ENSLACG00000010359">
    <property type="expression patterns" value="Expressed in pelvic fin"/>
</dbReference>
<keyword evidence="3" id="KW-0433">Leucine-rich repeat</keyword>
<keyword evidence="4" id="KW-0677">Repeat</keyword>
<dbReference type="InterPro" id="IPR041267">
    <property type="entry name" value="NLRP_HD2"/>
</dbReference>
<evidence type="ECO:0000256" key="2">
    <source>
        <dbReference type="ARBA" id="ARBA00022490"/>
    </source>
</evidence>
<dbReference type="FunFam" id="3.40.50.300:FF:000940">
    <property type="entry name" value="Nucleotide-binding oligomerization domain-containing protein 2"/>
    <property type="match status" value="1"/>
</dbReference>
<organism evidence="8 9">
    <name type="scientific">Latimeria chalumnae</name>
    <name type="common">Coelacanth</name>
    <dbReference type="NCBI Taxonomy" id="7897"/>
    <lineage>
        <taxon>Eukaryota</taxon>
        <taxon>Metazoa</taxon>
        <taxon>Chordata</taxon>
        <taxon>Craniata</taxon>
        <taxon>Vertebrata</taxon>
        <taxon>Euteleostomi</taxon>
        <taxon>Coelacanthiformes</taxon>
        <taxon>Coelacanthidae</taxon>
        <taxon>Latimeria</taxon>
    </lineage>
</organism>
<evidence type="ECO:0000313" key="9">
    <source>
        <dbReference type="Proteomes" id="UP000008672"/>
    </source>
</evidence>
<dbReference type="eggNOG" id="KOG4308">
    <property type="taxonomic scope" value="Eukaryota"/>
</dbReference>
<dbReference type="GO" id="GO:0051607">
    <property type="term" value="P:defense response to virus"/>
    <property type="evidence" value="ECO:0007669"/>
    <property type="project" value="Ensembl"/>
</dbReference>
<dbReference type="GeneTree" id="ENSGT00940000160934"/>
<dbReference type="InterPro" id="IPR027417">
    <property type="entry name" value="P-loop_NTPase"/>
</dbReference>
<feature type="domain" description="NACHT" evidence="7">
    <location>
        <begin position="111"/>
        <end position="247"/>
    </location>
</feature>
<dbReference type="InterPro" id="IPR001611">
    <property type="entry name" value="Leu-rich_rpt"/>
</dbReference>
<dbReference type="InterPro" id="IPR041075">
    <property type="entry name" value="NOD1/2_WH"/>
</dbReference>
<dbReference type="Gene3D" id="3.40.50.300">
    <property type="entry name" value="P-loop containing nucleotide triphosphate hydrolases"/>
    <property type="match status" value="1"/>
</dbReference>
<dbReference type="PROSITE" id="PS50837">
    <property type="entry name" value="NACHT"/>
    <property type="match status" value="1"/>
</dbReference>
<dbReference type="EMBL" id="AFYH01129040">
    <property type="status" value="NOT_ANNOTATED_CDS"/>
    <property type="molecule type" value="Genomic_DNA"/>
</dbReference>
<dbReference type="SUPFAM" id="SSF52540">
    <property type="entry name" value="P-loop containing nucleoside triphosphate hydrolases"/>
    <property type="match status" value="1"/>
</dbReference>
<dbReference type="FunCoup" id="H3AQ46">
    <property type="interactions" value="308"/>
</dbReference>